<dbReference type="SUPFAM" id="SSF53098">
    <property type="entry name" value="Ribonuclease H-like"/>
    <property type="match status" value="1"/>
</dbReference>
<reference evidence="2 3" key="1">
    <citation type="journal article" date="2023" name="BMC Biol.">
        <title>The compact genome of the sponge Oopsacas minuta (Hexactinellida) is lacking key metazoan core genes.</title>
        <authorList>
            <person name="Santini S."/>
            <person name="Schenkelaars Q."/>
            <person name="Jourda C."/>
            <person name="Duchesne M."/>
            <person name="Belahbib H."/>
            <person name="Rocher C."/>
            <person name="Selva M."/>
            <person name="Riesgo A."/>
            <person name="Vervoort M."/>
            <person name="Leys S.P."/>
            <person name="Kodjabachian L."/>
            <person name="Le Bivic A."/>
            <person name="Borchiellini C."/>
            <person name="Claverie J.M."/>
            <person name="Renard E."/>
        </authorList>
    </citation>
    <scope>NUCLEOTIDE SEQUENCE [LARGE SCALE GENOMIC DNA]</scope>
    <source>
        <strain evidence="2">SPO-2</strain>
    </source>
</reference>
<dbReference type="Proteomes" id="UP001165289">
    <property type="component" value="Unassembled WGS sequence"/>
</dbReference>
<comment type="caution">
    <text evidence="2">The sequence shown here is derived from an EMBL/GenBank/DDBJ whole genome shotgun (WGS) entry which is preliminary data.</text>
</comment>
<dbReference type="PANTHER" id="PTHR45749">
    <property type="match status" value="1"/>
</dbReference>
<feature type="domain" description="HAT C-terminal dimerisation" evidence="1">
    <location>
        <begin position="7"/>
        <end position="83"/>
    </location>
</feature>
<dbReference type="EMBL" id="JAKMXF010000321">
    <property type="protein sequence ID" value="KAI6649387.1"/>
    <property type="molecule type" value="Genomic_DNA"/>
</dbReference>
<evidence type="ECO:0000313" key="2">
    <source>
        <dbReference type="EMBL" id="KAI6649387.1"/>
    </source>
</evidence>
<dbReference type="InterPro" id="IPR008906">
    <property type="entry name" value="HATC_C_dom"/>
</dbReference>
<accession>A0AAV7JKZ0</accession>
<dbReference type="GO" id="GO:0046983">
    <property type="term" value="F:protein dimerization activity"/>
    <property type="evidence" value="ECO:0007669"/>
    <property type="project" value="InterPro"/>
</dbReference>
<dbReference type="PANTHER" id="PTHR45749:SF21">
    <property type="entry name" value="DUF4371 DOMAIN-CONTAINING PROTEIN"/>
    <property type="match status" value="1"/>
</dbReference>
<gene>
    <name evidence="2" type="ORF">LOD99_11753</name>
</gene>
<dbReference type="Pfam" id="PF05699">
    <property type="entry name" value="Dimer_Tnp_hAT"/>
    <property type="match status" value="1"/>
</dbReference>
<name>A0AAV7JKZ0_9METZ</name>
<evidence type="ECO:0000313" key="3">
    <source>
        <dbReference type="Proteomes" id="UP001165289"/>
    </source>
</evidence>
<organism evidence="2 3">
    <name type="scientific">Oopsacas minuta</name>
    <dbReference type="NCBI Taxonomy" id="111878"/>
    <lineage>
        <taxon>Eukaryota</taxon>
        <taxon>Metazoa</taxon>
        <taxon>Porifera</taxon>
        <taxon>Hexactinellida</taxon>
        <taxon>Hexasterophora</taxon>
        <taxon>Lyssacinosida</taxon>
        <taxon>Leucopsacidae</taxon>
        <taxon>Oopsacas</taxon>
    </lineage>
</organism>
<dbReference type="AlphaFoldDB" id="A0AAV7JKZ0"/>
<dbReference type="InterPro" id="IPR012337">
    <property type="entry name" value="RNaseH-like_sf"/>
</dbReference>
<sequence length="109" mass="12428">MQAKKVLRNQHMEDIHDVIDKLRPLKAAFPELLRLLDIALTIAVSSAACERSFSSLKRTKTYLRSTMSQLRLNNPAILSIESDIASSLPLEVVVDRFAYQHKNHRICLL</sequence>
<keyword evidence="3" id="KW-1185">Reference proteome</keyword>
<evidence type="ECO:0000259" key="1">
    <source>
        <dbReference type="Pfam" id="PF05699"/>
    </source>
</evidence>
<protein>
    <recommendedName>
        <fullName evidence="1">HAT C-terminal dimerisation domain-containing protein</fullName>
    </recommendedName>
</protein>
<proteinExistence type="predicted"/>